<keyword evidence="1 3" id="KW-0808">Transferase</keyword>
<evidence type="ECO:0000256" key="1">
    <source>
        <dbReference type="ARBA" id="ARBA00022679"/>
    </source>
</evidence>
<proteinExistence type="inferred from homology"/>
<accession>E2SFM5</accession>
<dbReference type="PANTHER" id="PTHR43007:SF1">
    <property type="entry name" value="2-PHOSPHO-L-LACTATE TRANSFERASE"/>
    <property type="match status" value="1"/>
</dbReference>
<dbReference type="InterPro" id="IPR010115">
    <property type="entry name" value="FbiA/CofD"/>
</dbReference>
<gene>
    <name evidence="3" type="primary">cofD</name>
    <name evidence="3" type="ORF">HMPREF0063_12834</name>
</gene>
<dbReference type="GO" id="GO:0000287">
    <property type="term" value="F:magnesium ion binding"/>
    <property type="evidence" value="ECO:0007669"/>
    <property type="project" value="InterPro"/>
</dbReference>
<dbReference type="Pfam" id="PF01933">
    <property type="entry name" value="CofD"/>
    <property type="match status" value="1"/>
</dbReference>
<dbReference type="Proteomes" id="UP000003111">
    <property type="component" value="Unassembled WGS sequence"/>
</dbReference>
<sequence>MKIVVVSGGVGGARFLQGLVAAVAPADEVTVVVNTADDLWLFGLRVCPDLDTVMYTLGDGIDTGRGWGRTDETWNAKHELAAYGLDETWFGLGDRDLATHLLRSMRLREGRTLSEATDELVGRWSPGTDLGRVRVLPMSDDEVETHIATTVDGTDTVIHFQEFWIRHGARVPVRAVEYRGIESARPAPGVLDAIAAADVVVLPPSNPIVSVGPVVAVPGVAAALRSASAPVVGVSPIISGAAVRGMADQLLTGLGVEVSAGAVARHHGARSADGILDGWLVDTADADQVAGVESAGISCRAVPLWMRDPATTRQLATDVLGLAGDLRDGGR</sequence>
<dbReference type="OrthoDB" id="7466225at2"/>
<dbReference type="FunFam" id="1.10.8.240:FF:000001">
    <property type="entry name" value="2-phospho-L-lactate transferase"/>
    <property type="match status" value="1"/>
</dbReference>
<dbReference type="PANTHER" id="PTHR43007">
    <property type="entry name" value="2-PHOSPHO-L-LACTATE TRANSFERASE"/>
    <property type="match status" value="1"/>
</dbReference>
<organism evidence="3 4">
    <name type="scientific">Aeromicrobium marinum DSM 15272</name>
    <dbReference type="NCBI Taxonomy" id="585531"/>
    <lineage>
        <taxon>Bacteria</taxon>
        <taxon>Bacillati</taxon>
        <taxon>Actinomycetota</taxon>
        <taxon>Actinomycetes</taxon>
        <taxon>Propionibacteriales</taxon>
        <taxon>Nocardioidaceae</taxon>
        <taxon>Aeromicrobium</taxon>
    </lineage>
</organism>
<dbReference type="InterPro" id="IPR002882">
    <property type="entry name" value="CofD"/>
</dbReference>
<dbReference type="Gene3D" id="3.40.50.10680">
    <property type="entry name" value="CofD-like domains"/>
    <property type="match status" value="1"/>
</dbReference>
<dbReference type="InterPro" id="IPR038136">
    <property type="entry name" value="CofD-like_dom_sf"/>
</dbReference>
<dbReference type="AlphaFoldDB" id="E2SFM5"/>
<evidence type="ECO:0000313" key="4">
    <source>
        <dbReference type="Proteomes" id="UP000003111"/>
    </source>
</evidence>
<comment type="caution">
    <text evidence="3">The sequence shown here is derived from an EMBL/GenBank/DDBJ whole genome shotgun (WGS) entry which is preliminary data.</text>
</comment>
<dbReference type="GO" id="GO:0043743">
    <property type="term" value="F:LPPG:FO 2-phospho-L-lactate transferase activity"/>
    <property type="evidence" value="ECO:0007669"/>
    <property type="project" value="InterPro"/>
</dbReference>
<protein>
    <submittedName>
        <fullName evidence="3">LPPG:FO 2-phospho-L-lactate transferase</fullName>
    </submittedName>
</protein>
<dbReference type="HOGENOM" id="CLU_055795_0_0_11"/>
<reference evidence="3" key="1">
    <citation type="submission" date="2010-08" db="EMBL/GenBank/DDBJ databases">
        <authorList>
            <person name="Muzny D."/>
            <person name="Qin X."/>
            <person name="Buhay C."/>
            <person name="Dugan-Rocha S."/>
            <person name="Ding Y."/>
            <person name="Chen G."/>
            <person name="Hawes A."/>
            <person name="Holder M."/>
            <person name="Jhangiani S."/>
            <person name="Johnson A."/>
            <person name="Khan Z."/>
            <person name="Li Z."/>
            <person name="Liu W."/>
            <person name="Liu X."/>
            <person name="Perez L."/>
            <person name="Shen H."/>
            <person name="Wang Q."/>
            <person name="Watt J."/>
            <person name="Xi L."/>
            <person name="Xin Y."/>
            <person name="Zhou J."/>
            <person name="Deng J."/>
            <person name="Jiang H."/>
            <person name="Liu Y."/>
            <person name="Qu J."/>
            <person name="Song X.-Z."/>
            <person name="Zhang L."/>
            <person name="Villasana D."/>
            <person name="Johnson A."/>
            <person name="Liu J."/>
            <person name="Liyanage D."/>
            <person name="Lorensuhewa L."/>
            <person name="Robinson T."/>
            <person name="Song A."/>
            <person name="Song B.-B."/>
            <person name="Dinh H."/>
            <person name="Thornton R."/>
            <person name="Coyle M."/>
            <person name="Francisco L."/>
            <person name="Jackson L."/>
            <person name="Javaid M."/>
            <person name="Korchina V."/>
            <person name="Kovar C."/>
            <person name="Mata R."/>
            <person name="Mathew T."/>
            <person name="Ngo R."/>
            <person name="Nguyen L."/>
            <person name="Nguyen N."/>
            <person name="Okwuonu G."/>
            <person name="Ongeri F."/>
            <person name="Pham C."/>
            <person name="Simmons D."/>
            <person name="Wilczek-Boney K."/>
            <person name="Hale W."/>
            <person name="Jakkamsetti A."/>
            <person name="Pham P."/>
            <person name="Ruth R."/>
            <person name="San Lucas F."/>
            <person name="Warren J."/>
            <person name="Zhang J."/>
            <person name="Zhao Z."/>
            <person name="Zhou C."/>
            <person name="Zhu D."/>
            <person name="Lee S."/>
            <person name="Bess C."/>
            <person name="Blankenburg K."/>
            <person name="Forbes L."/>
            <person name="Fu Q."/>
            <person name="Gubbala S."/>
            <person name="Hirani K."/>
            <person name="Jayaseelan J.C."/>
            <person name="Lara F."/>
            <person name="Munidasa M."/>
            <person name="Palculict T."/>
            <person name="Patil S."/>
            <person name="Pu L.-L."/>
            <person name="Saada N."/>
            <person name="Tang L."/>
            <person name="Weissenberger G."/>
            <person name="Zhu Y."/>
            <person name="Hemphill L."/>
            <person name="Shang Y."/>
            <person name="Youmans B."/>
            <person name="Ayvaz T."/>
            <person name="Ross M."/>
            <person name="Santibanez J."/>
            <person name="Aqrawi P."/>
            <person name="Gross S."/>
            <person name="Joshi V."/>
            <person name="Fowler G."/>
            <person name="Nazareth L."/>
            <person name="Reid J."/>
            <person name="Worley K."/>
            <person name="Petrosino J."/>
            <person name="Highlander S."/>
            <person name="Gibbs R."/>
        </authorList>
    </citation>
    <scope>NUCLEOTIDE SEQUENCE [LARGE SCALE GENOMIC DNA]</scope>
    <source>
        <strain evidence="3">DSM 15272</strain>
    </source>
</reference>
<dbReference type="SUPFAM" id="SSF142338">
    <property type="entry name" value="CofD-like"/>
    <property type="match status" value="1"/>
</dbReference>
<dbReference type="RefSeq" id="WP_007079041.1">
    <property type="nucleotide sequence ID" value="NZ_CM001024.1"/>
</dbReference>
<dbReference type="eggNOG" id="COG0391">
    <property type="taxonomic scope" value="Bacteria"/>
</dbReference>
<dbReference type="STRING" id="585531.HMPREF0063_12834"/>
<dbReference type="EMBL" id="ACLF03000013">
    <property type="protein sequence ID" value="EFQ81992.1"/>
    <property type="molecule type" value="Genomic_DNA"/>
</dbReference>
<name>E2SFM5_9ACTN</name>
<evidence type="ECO:0000256" key="2">
    <source>
        <dbReference type="ARBA" id="ARBA00022842"/>
    </source>
</evidence>
<keyword evidence="4" id="KW-1185">Reference proteome</keyword>
<dbReference type="HAMAP" id="MF_01257">
    <property type="entry name" value="CofD"/>
    <property type="match status" value="1"/>
</dbReference>
<dbReference type="Gene3D" id="1.10.8.240">
    <property type="entry name" value="CofD-like domain"/>
    <property type="match status" value="1"/>
</dbReference>
<dbReference type="NCBIfam" id="TIGR01819">
    <property type="entry name" value="F420_cofD"/>
    <property type="match status" value="1"/>
</dbReference>
<evidence type="ECO:0000313" key="3">
    <source>
        <dbReference type="EMBL" id="EFQ81992.1"/>
    </source>
</evidence>
<keyword evidence="2" id="KW-0460">Magnesium</keyword>